<dbReference type="PANTHER" id="PTHR30041:SF8">
    <property type="entry name" value="PROTEIN YFFB"/>
    <property type="match status" value="1"/>
</dbReference>
<sequence length="239" mass="26647">MALLEGTADYNAERVTGETPEPARDAWARAHADLVWERFAADRVTIRDGFFETETNFDMTPEAHAARRYWWANYGQAPDGWPYELAYWVGHRIAEGYVANADDPDQALRDLIALDDPAAILAASPPMIRLYGIRNCDTCKKAMKALDAAGRDYTFVDIRADADIAALAPRWLREVEAAKLVNTRSTTWRQLDEAQRARAASDPASLLADHPTLVKRPVIEQGDNVFVGWTMEVQAALGV</sequence>
<reference evidence="2 3" key="1">
    <citation type="submission" date="2024-02" db="EMBL/GenBank/DDBJ databases">
        <authorList>
            <person name="Chen Y."/>
            <person name="Shah S."/>
            <person name="Dougan E. K."/>
            <person name="Thang M."/>
            <person name="Chan C."/>
        </authorList>
    </citation>
    <scope>NUCLEOTIDE SEQUENCE [LARGE SCALE GENOMIC DNA]</scope>
</reference>
<protein>
    <submittedName>
        <fullName evidence="2">Protein YffB</fullName>
    </submittedName>
</protein>
<dbReference type="EMBL" id="CAXAMM010031431">
    <property type="protein sequence ID" value="CAK9068093.1"/>
    <property type="molecule type" value="Genomic_DNA"/>
</dbReference>
<evidence type="ECO:0000313" key="2">
    <source>
        <dbReference type="EMBL" id="CAK9068093.1"/>
    </source>
</evidence>
<dbReference type="InterPro" id="IPR036249">
    <property type="entry name" value="Thioredoxin-like_sf"/>
</dbReference>
<proteinExistence type="predicted"/>
<organism evidence="2 3">
    <name type="scientific">Durusdinium trenchii</name>
    <dbReference type="NCBI Taxonomy" id="1381693"/>
    <lineage>
        <taxon>Eukaryota</taxon>
        <taxon>Sar</taxon>
        <taxon>Alveolata</taxon>
        <taxon>Dinophyceae</taxon>
        <taxon>Suessiales</taxon>
        <taxon>Symbiodiniaceae</taxon>
        <taxon>Durusdinium</taxon>
    </lineage>
</organism>
<gene>
    <name evidence="2" type="ORF">SCF082_LOCUS34352</name>
</gene>
<dbReference type="SUPFAM" id="SSF52833">
    <property type="entry name" value="Thioredoxin-like"/>
    <property type="match status" value="1"/>
</dbReference>
<feature type="region of interest" description="Disordered" evidence="1">
    <location>
        <begin position="1"/>
        <end position="23"/>
    </location>
</feature>
<dbReference type="Gene3D" id="3.40.30.10">
    <property type="entry name" value="Glutaredoxin"/>
    <property type="match status" value="1"/>
</dbReference>
<accession>A0ABP0NXF4</accession>
<dbReference type="InterPro" id="IPR006660">
    <property type="entry name" value="Arsenate_reductase-like"/>
</dbReference>
<evidence type="ECO:0000313" key="3">
    <source>
        <dbReference type="Proteomes" id="UP001642464"/>
    </source>
</evidence>
<dbReference type="PROSITE" id="PS51353">
    <property type="entry name" value="ARSC"/>
    <property type="match status" value="1"/>
</dbReference>
<dbReference type="PANTHER" id="PTHR30041">
    <property type="entry name" value="ARSENATE REDUCTASE"/>
    <property type="match status" value="1"/>
</dbReference>
<dbReference type="Pfam" id="PF03960">
    <property type="entry name" value="ArsC"/>
    <property type="match status" value="1"/>
</dbReference>
<comment type="caution">
    <text evidence="2">The sequence shown here is derived from an EMBL/GenBank/DDBJ whole genome shotgun (WGS) entry which is preliminary data.</text>
</comment>
<evidence type="ECO:0000256" key="1">
    <source>
        <dbReference type="SAM" id="MobiDB-lite"/>
    </source>
</evidence>
<dbReference type="Proteomes" id="UP001642464">
    <property type="component" value="Unassembled WGS sequence"/>
</dbReference>
<keyword evidence="3" id="KW-1185">Reference proteome</keyword>
<feature type="compositionally biased region" description="Basic and acidic residues" evidence="1">
    <location>
        <begin position="11"/>
        <end position="23"/>
    </location>
</feature>
<name>A0ABP0NXF4_9DINO</name>